<dbReference type="InterPro" id="IPR013096">
    <property type="entry name" value="Cupin_2"/>
</dbReference>
<protein>
    <submittedName>
        <fullName evidence="3">Cupin domain-containing protein</fullName>
    </submittedName>
</protein>
<feature type="domain" description="Cupin type-2" evidence="2">
    <location>
        <begin position="31"/>
        <end position="78"/>
    </location>
</feature>
<dbReference type="Gene3D" id="2.60.120.10">
    <property type="entry name" value="Jelly Rolls"/>
    <property type="match status" value="1"/>
</dbReference>
<dbReference type="InterPro" id="IPR014710">
    <property type="entry name" value="RmlC-like_jellyroll"/>
</dbReference>
<dbReference type="STRING" id="660517.SAMN04487946_10441"/>
<feature type="region of interest" description="Disordered" evidence="1">
    <location>
        <begin position="1"/>
        <end position="21"/>
    </location>
</feature>
<dbReference type="OrthoDB" id="199885at2157"/>
<dbReference type="Pfam" id="PF07883">
    <property type="entry name" value="Cupin_2"/>
    <property type="match status" value="1"/>
</dbReference>
<evidence type="ECO:0000313" key="3">
    <source>
        <dbReference type="EMBL" id="SDX91894.1"/>
    </source>
</evidence>
<proteinExistence type="predicted"/>
<dbReference type="RefSeq" id="WP_089766628.1">
    <property type="nucleotide sequence ID" value="NZ_FNPB01000004.1"/>
</dbReference>
<reference evidence="4" key="1">
    <citation type="submission" date="2016-10" db="EMBL/GenBank/DDBJ databases">
        <authorList>
            <person name="Varghese N."/>
            <person name="Submissions S."/>
        </authorList>
    </citation>
    <scope>NUCLEOTIDE SEQUENCE [LARGE SCALE GENOMIC DNA]</scope>
    <source>
        <strain evidence="4">CGMCC 1.10118</strain>
    </source>
</reference>
<keyword evidence="4" id="KW-1185">Reference proteome</keyword>
<dbReference type="AlphaFoldDB" id="A0A1H3FP37"/>
<accession>A0A1H3FP37</accession>
<dbReference type="InterPro" id="IPR011051">
    <property type="entry name" value="RmlC_Cupin_sf"/>
</dbReference>
<name>A0A1H3FP37_9EURY</name>
<organism evidence="3 4">
    <name type="scientific">Halobellus clavatus</name>
    <dbReference type="NCBI Taxonomy" id="660517"/>
    <lineage>
        <taxon>Archaea</taxon>
        <taxon>Methanobacteriati</taxon>
        <taxon>Methanobacteriota</taxon>
        <taxon>Stenosarchaea group</taxon>
        <taxon>Halobacteria</taxon>
        <taxon>Halobacteriales</taxon>
        <taxon>Haloferacaceae</taxon>
        <taxon>Halobellus</taxon>
    </lineage>
</organism>
<dbReference type="Proteomes" id="UP000199170">
    <property type="component" value="Unassembled WGS sequence"/>
</dbReference>
<dbReference type="SUPFAM" id="SSF51182">
    <property type="entry name" value="RmlC-like cupins"/>
    <property type="match status" value="1"/>
</dbReference>
<dbReference type="EMBL" id="FNPB01000004">
    <property type="protein sequence ID" value="SDX91894.1"/>
    <property type="molecule type" value="Genomic_DNA"/>
</dbReference>
<evidence type="ECO:0000313" key="4">
    <source>
        <dbReference type="Proteomes" id="UP000199170"/>
    </source>
</evidence>
<evidence type="ECO:0000259" key="2">
    <source>
        <dbReference type="Pfam" id="PF07883"/>
    </source>
</evidence>
<evidence type="ECO:0000256" key="1">
    <source>
        <dbReference type="SAM" id="MobiDB-lite"/>
    </source>
</evidence>
<sequence length="103" mass="11317">MTRIEHLPGLDAAPHANVFPEHEPKTVKLALDAGERVPEHDHPEREIVLYLIDGALRLALDGEPHALEAGDVVRFDGDQDISPVAEVPSTALLVLARRSPEEY</sequence>
<gene>
    <name evidence="3" type="ORF">SAMN04487946_10441</name>
</gene>